<dbReference type="PANTHER" id="PTHR43046">
    <property type="entry name" value="GDP-MANNOSE MANNOSYL HYDROLASE"/>
    <property type="match status" value="1"/>
</dbReference>
<dbReference type="InterPro" id="IPR015797">
    <property type="entry name" value="NUDIX_hydrolase-like_dom_sf"/>
</dbReference>
<dbReference type="PANTHER" id="PTHR43046:SF2">
    <property type="entry name" value="8-OXO-DGTP DIPHOSPHATASE-RELATED"/>
    <property type="match status" value="1"/>
</dbReference>
<proteinExistence type="predicted"/>
<name>A0A918LE24_9PSEU</name>
<dbReference type="EMBL" id="BMRB01000002">
    <property type="protein sequence ID" value="GGS36817.1"/>
    <property type="molecule type" value="Genomic_DNA"/>
</dbReference>
<evidence type="ECO:0000256" key="1">
    <source>
        <dbReference type="ARBA" id="ARBA00001946"/>
    </source>
</evidence>
<keyword evidence="2" id="KW-0378">Hydrolase</keyword>
<dbReference type="Gene3D" id="3.90.79.10">
    <property type="entry name" value="Nucleoside Triphosphate Pyrophosphohydrolase"/>
    <property type="match status" value="1"/>
</dbReference>
<dbReference type="PROSITE" id="PS51462">
    <property type="entry name" value="NUDIX"/>
    <property type="match status" value="1"/>
</dbReference>
<evidence type="ECO:0000313" key="4">
    <source>
        <dbReference type="EMBL" id="GGS36817.1"/>
    </source>
</evidence>
<protein>
    <submittedName>
        <fullName evidence="4">NTP pyrophosphohydrolase</fullName>
    </submittedName>
</protein>
<evidence type="ECO:0000256" key="2">
    <source>
        <dbReference type="ARBA" id="ARBA00022801"/>
    </source>
</evidence>
<dbReference type="InterPro" id="IPR000086">
    <property type="entry name" value="NUDIX_hydrolase_dom"/>
</dbReference>
<accession>A0A918LE24</accession>
<dbReference type="InterPro" id="IPR020084">
    <property type="entry name" value="NUDIX_hydrolase_CS"/>
</dbReference>
<reference evidence="4" key="2">
    <citation type="submission" date="2020-09" db="EMBL/GenBank/DDBJ databases">
        <authorList>
            <person name="Sun Q."/>
            <person name="Ohkuma M."/>
        </authorList>
    </citation>
    <scope>NUCLEOTIDE SEQUENCE</scope>
    <source>
        <strain evidence="4">JCM 3276</strain>
    </source>
</reference>
<gene>
    <name evidence="4" type="ORF">GCM10010171_34580</name>
</gene>
<dbReference type="Proteomes" id="UP000660680">
    <property type="component" value="Unassembled WGS sequence"/>
</dbReference>
<reference evidence="4" key="1">
    <citation type="journal article" date="2014" name="Int. J. Syst. Evol. Microbiol.">
        <title>Complete genome sequence of Corynebacterium casei LMG S-19264T (=DSM 44701T), isolated from a smear-ripened cheese.</title>
        <authorList>
            <consortium name="US DOE Joint Genome Institute (JGI-PGF)"/>
            <person name="Walter F."/>
            <person name="Albersmeier A."/>
            <person name="Kalinowski J."/>
            <person name="Ruckert C."/>
        </authorList>
    </citation>
    <scope>NUCLEOTIDE SEQUENCE</scope>
    <source>
        <strain evidence="4">JCM 3276</strain>
    </source>
</reference>
<dbReference type="SUPFAM" id="SSF55811">
    <property type="entry name" value="Nudix"/>
    <property type="match status" value="1"/>
</dbReference>
<sequence>MGKGDGDRVVRCERGHLHWGRYGAAGLLPVSDGHVLLQHRAWWTMGGGTWGTFGGARDSHEDAVTAALRETAEESTLDPGLVSPLGILREDHGGWAYDTVIATVERTPPVGPASGETEDAAWVPVGEVHLRPLFGPFAKAWPRVREHLRRPVLVVDCANVMGSRPDGWWRDRRGAATRLRDALAGLGDVPGLGGFDVAFPEVVLVVEGQARGVESVAGVRVVSAEGSGDDTIAELARGGARTVVTADRGLRARCQEAGAEVVGPRWLLDRVAY</sequence>
<dbReference type="GO" id="GO:0016787">
    <property type="term" value="F:hydrolase activity"/>
    <property type="evidence" value="ECO:0007669"/>
    <property type="project" value="UniProtKB-KW"/>
</dbReference>
<comment type="cofactor">
    <cofactor evidence="1">
        <name>Mg(2+)</name>
        <dbReference type="ChEBI" id="CHEBI:18420"/>
    </cofactor>
</comment>
<evidence type="ECO:0000259" key="3">
    <source>
        <dbReference type="PROSITE" id="PS51462"/>
    </source>
</evidence>
<organism evidence="4 5">
    <name type="scientific">Actinokineospora fastidiosa</name>
    <dbReference type="NCBI Taxonomy" id="1816"/>
    <lineage>
        <taxon>Bacteria</taxon>
        <taxon>Bacillati</taxon>
        <taxon>Actinomycetota</taxon>
        <taxon>Actinomycetes</taxon>
        <taxon>Pseudonocardiales</taxon>
        <taxon>Pseudonocardiaceae</taxon>
        <taxon>Actinokineospora</taxon>
    </lineage>
</organism>
<dbReference type="PROSITE" id="PS00893">
    <property type="entry name" value="NUDIX_BOX"/>
    <property type="match status" value="1"/>
</dbReference>
<evidence type="ECO:0000313" key="5">
    <source>
        <dbReference type="Proteomes" id="UP000660680"/>
    </source>
</evidence>
<dbReference type="RefSeq" id="WP_189211393.1">
    <property type="nucleotide sequence ID" value="NZ_BMRB01000002.1"/>
</dbReference>
<comment type="caution">
    <text evidence="4">The sequence shown here is derived from an EMBL/GenBank/DDBJ whole genome shotgun (WGS) entry which is preliminary data.</text>
</comment>
<dbReference type="AlphaFoldDB" id="A0A918LE24"/>
<keyword evidence="5" id="KW-1185">Reference proteome</keyword>
<feature type="domain" description="Nudix hydrolase" evidence="3">
    <location>
        <begin position="20"/>
        <end position="145"/>
    </location>
</feature>
<dbReference type="Pfam" id="PF00293">
    <property type="entry name" value="NUDIX"/>
    <property type="match status" value="1"/>
</dbReference>